<dbReference type="InterPro" id="IPR036249">
    <property type="entry name" value="Thioredoxin-like_sf"/>
</dbReference>
<name>A0AAJ0HTR1_9PEZI</name>
<organism evidence="2 3">
    <name type="scientific">Lasiosphaeria hispida</name>
    <dbReference type="NCBI Taxonomy" id="260671"/>
    <lineage>
        <taxon>Eukaryota</taxon>
        <taxon>Fungi</taxon>
        <taxon>Dikarya</taxon>
        <taxon>Ascomycota</taxon>
        <taxon>Pezizomycotina</taxon>
        <taxon>Sordariomycetes</taxon>
        <taxon>Sordariomycetidae</taxon>
        <taxon>Sordariales</taxon>
        <taxon>Lasiosphaeriaceae</taxon>
        <taxon>Lasiosphaeria</taxon>
    </lineage>
</organism>
<reference evidence="2" key="2">
    <citation type="submission" date="2023-06" db="EMBL/GenBank/DDBJ databases">
        <authorList>
            <consortium name="Lawrence Berkeley National Laboratory"/>
            <person name="Haridas S."/>
            <person name="Hensen N."/>
            <person name="Bonometti L."/>
            <person name="Westerberg I."/>
            <person name="Brannstrom I.O."/>
            <person name="Guillou S."/>
            <person name="Cros-Aarteil S."/>
            <person name="Calhoun S."/>
            <person name="Kuo A."/>
            <person name="Mondo S."/>
            <person name="Pangilinan J."/>
            <person name="Riley R."/>
            <person name="Labutti K."/>
            <person name="Andreopoulos B."/>
            <person name="Lipzen A."/>
            <person name="Chen C."/>
            <person name="Yanf M."/>
            <person name="Daum C."/>
            <person name="Ng V."/>
            <person name="Clum A."/>
            <person name="Steindorff A."/>
            <person name="Ohm R."/>
            <person name="Martin F."/>
            <person name="Silar P."/>
            <person name="Natvig D."/>
            <person name="Lalanne C."/>
            <person name="Gautier V."/>
            <person name="Ament-Velasquez S.L."/>
            <person name="Kruys A."/>
            <person name="Hutchinson M.I."/>
            <person name="Powell A.J."/>
            <person name="Barry K."/>
            <person name="Miller A.N."/>
            <person name="Grigoriev I.V."/>
            <person name="Debuchy R."/>
            <person name="Gladieux P."/>
            <person name="Thoren M.H."/>
            <person name="Johannesson H."/>
        </authorList>
    </citation>
    <scope>NUCLEOTIDE SEQUENCE</scope>
    <source>
        <strain evidence="2">CBS 955.72</strain>
    </source>
</reference>
<dbReference type="EMBL" id="JAUIQD010000001">
    <property type="protein sequence ID" value="KAK3362588.1"/>
    <property type="molecule type" value="Genomic_DNA"/>
</dbReference>
<dbReference type="InterPro" id="IPR032801">
    <property type="entry name" value="PXL2A/B/C"/>
</dbReference>
<keyword evidence="3" id="KW-1185">Reference proteome</keyword>
<protein>
    <recommendedName>
        <fullName evidence="4">Alkyl hydroperoxide reductase subunit C/ Thiol specific antioxidant domain-containing protein</fullName>
    </recommendedName>
</protein>
<dbReference type="Gene3D" id="3.40.30.10">
    <property type="entry name" value="Glutaredoxin"/>
    <property type="match status" value="1"/>
</dbReference>
<dbReference type="Pfam" id="PF13911">
    <property type="entry name" value="AhpC-TSA_2"/>
    <property type="match status" value="1"/>
</dbReference>
<evidence type="ECO:0000256" key="1">
    <source>
        <dbReference type="SAM" id="MobiDB-lite"/>
    </source>
</evidence>
<evidence type="ECO:0008006" key="4">
    <source>
        <dbReference type="Google" id="ProtNLM"/>
    </source>
</evidence>
<dbReference type="SUPFAM" id="SSF52833">
    <property type="entry name" value="Thioredoxin-like"/>
    <property type="match status" value="1"/>
</dbReference>
<dbReference type="Proteomes" id="UP001275084">
    <property type="component" value="Unassembled WGS sequence"/>
</dbReference>
<dbReference type="PANTHER" id="PTHR42336:SF1">
    <property type="entry name" value="ALKYL HYDROPEROXIDE REDUCTASE SUBUNIT C_ THIOL SPECIFIC ANTIOXIDANT DOMAIN-CONTAINING PROTEIN"/>
    <property type="match status" value="1"/>
</dbReference>
<dbReference type="AlphaFoldDB" id="A0AAJ0HTR1"/>
<dbReference type="PANTHER" id="PTHR42336">
    <property type="entry name" value="THIOREDOXIN DOMAIN-CONTAINING PROTEIN-RELATED"/>
    <property type="match status" value="1"/>
</dbReference>
<feature type="region of interest" description="Disordered" evidence="1">
    <location>
        <begin position="24"/>
        <end position="60"/>
    </location>
</feature>
<evidence type="ECO:0000313" key="2">
    <source>
        <dbReference type="EMBL" id="KAK3362588.1"/>
    </source>
</evidence>
<reference evidence="2" key="1">
    <citation type="journal article" date="2023" name="Mol. Phylogenet. Evol.">
        <title>Genome-scale phylogeny and comparative genomics of the fungal order Sordariales.</title>
        <authorList>
            <person name="Hensen N."/>
            <person name="Bonometti L."/>
            <person name="Westerberg I."/>
            <person name="Brannstrom I.O."/>
            <person name="Guillou S."/>
            <person name="Cros-Aarteil S."/>
            <person name="Calhoun S."/>
            <person name="Haridas S."/>
            <person name="Kuo A."/>
            <person name="Mondo S."/>
            <person name="Pangilinan J."/>
            <person name="Riley R."/>
            <person name="LaButti K."/>
            <person name="Andreopoulos B."/>
            <person name="Lipzen A."/>
            <person name="Chen C."/>
            <person name="Yan M."/>
            <person name="Daum C."/>
            <person name="Ng V."/>
            <person name="Clum A."/>
            <person name="Steindorff A."/>
            <person name="Ohm R.A."/>
            <person name="Martin F."/>
            <person name="Silar P."/>
            <person name="Natvig D.O."/>
            <person name="Lalanne C."/>
            <person name="Gautier V."/>
            <person name="Ament-Velasquez S.L."/>
            <person name="Kruys A."/>
            <person name="Hutchinson M.I."/>
            <person name="Powell A.J."/>
            <person name="Barry K."/>
            <person name="Miller A.N."/>
            <person name="Grigoriev I.V."/>
            <person name="Debuchy R."/>
            <person name="Gladieux P."/>
            <person name="Hiltunen Thoren M."/>
            <person name="Johannesson H."/>
        </authorList>
    </citation>
    <scope>NUCLEOTIDE SEQUENCE</scope>
    <source>
        <strain evidence="2">CBS 955.72</strain>
    </source>
</reference>
<accession>A0AAJ0HTR1</accession>
<evidence type="ECO:0000313" key="3">
    <source>
        <dbReference type="Proteomes" id="UP001275084"/>
    </source>
</evidence>
<comment type="caution">
    <text evidence="2">The sequence shown here is derived from an EMBL/GenBank/DDBJ whole genome shotgun (WGS) entry which is preliminary data.</text>
</comment>
<feature type="compositionally biased region" description="Polar residues" evidence="1">
    <location>
        <begin position="24"/>
        <end position="33"/>
    </location>
</feature>
<sequence>MFSGLATKVAMKKMGLSSDSFNIQMPWADSSSPTPEPRKPSKKLTKNAPLSPVPGLDDADDKSKAWPAWMSVKSLPLTVQPWLTPVPPPIAVAATPKVGDMAPLDRDRELTFGGGKRVIVVFLRCVGCAFAQKTFLQLRALATQHPTNLTCIAVSHSSAPATQKWLDLLGGAWNVQIIIDEDRAVYAAWGLGLGSVWYVFNPTSQVAGFKEKGWLGASVAGSLQRSGVWRAGGTGTGGMGGGSGSGSGSAQAGMRAANISTGNGAGVVGSDLPAGEGPATVMGNKWQESGCWAVDGKGKVAWGGKAARADDVMDLEAGAKALGLY</sequence>
<gene>
    <name evidence="2" type="ORF">B0T25DRAFT_9397</name>
</gene>
<proteinExistence type="predicted"/>